<dbReference type="GO" id="GO:0003723">
    <property type="term" value="F:RNA binding"/>
    <property type="evidence" value="ECO:0007669"/>
    <property type="project" value="UniProtKB-UniRule"/>
</dbReference>
<protein>
    <recommendedName>
        <fullName evidence="4">RRM domain-containing protein</fullName>
    </recommendedName>
</protein>
<dbReference type="SUPFAM" id="SSF54928">
    <property type="entry name" value="RNA-binding domain, RBD"/>
    <property type="match status" value="2"/>
</dbReference>
<dbReference type="Proteomes" id="UP001234581">
    <property type="component" value="Unassembled WGS sequence"/>
</dbReference>
<dbReference type="RefSeq" id="XP_058341486.1">
    <property type="nucleotide sequence ID" value="XM_058487664.1"/>
</dbReference>
<dbReference type="InterPro" id="IPR052462">
    <property type="entry name" value="SLIRP/GR-RBP-like"/>
</dbReference>
<dbReference type="InterPro" id="IPR035979">
    <property type="entry name" value="RBD_domain_sf"/>
</dbReference>
<sequence>MPISGIASPKSSRNNERTNKRRLPSKRRKSVSRRYRQCHEANSCNSEVSSYASAPPEMLSTLSSTLSEDFCTSEDETLSDVVCPLRCEQSNKQHRPLPGIADHDDNDYDGQMNNRGSPAACIFVASLAKEKSDRDLNRSVWKHFSQWGRLLHVKVLKDWMSRPYAFVQYAHLNDATIALENAPGTLLDGRKIRCEQARVNRTICISSNNTYMPLEKDEVRNRLSSFGSIESMRMVDVPTEQEMKMYAYVKYQYRDDAIKAFLILRGDAELRSKWCIDWAANLDVASSNLSTIIRSPHVARIGGSSHHSNASYTSISKDRSSIFIGNLFSSVTENILRERFSCYGQIVSVRIIRKSPFSKMNLKQERVFAFVKYEKFECAEKAIAEQNQAIWNGRQLRVAYRENKHFGRLEKTSLQVDRPHPPGAGFPASIYPYLLGTSPGHVQETSVPRTDHRHASSDDDQCALETQPNGNASFEKRSQHLSTYVDYCCSLSEHDGNIRTSHGISHQFHSNMSRLGMEANKDIRGDNSMQPAVTMYFPTTGYYSYTASGTYPLENSVPMEYYLPPAGIRVIAPHHQIPSSSGSDRRHSCFPHPPMNHSHYPQWSNAFCYNGPTFYMAPTMYTSFPLPLGTDATGNMTHIVSIPSSDLPYSTMEKTPTNEHALHERTQ</sequence>
<dbReference type="PROSITE" id="PS50102">
    <property type="entry name" value="RRM"/>
    <property type="match status" value="2"/>
</dbReference>
<dbReference type="AlphaFoldDB" id="A0AAD7XXH3"/>
<feature type="region of interest" description="Disordered" evidence="3">
    <location>
        <begin position="441"/>
        <end position="462"/>
    </location>
</feature>
<reference evidence="5 6" key="1">
    <citation type="submission" date="2023-03" db="EMBL/GenBank/DDBJ databases">
        <title>Genome sequence of Lichtheimia ornata CBS 291.66.</title>
        <authorList>
            <person name="Mohabir J.T."/>
            <person name="Shea T.P."/>
            <person name="Kurbessoian T."/>
            <person name="Berby B."/>
            <person name="Fontaine J."/>
            <person name="Livny J."/>
            <person name="Gnirke A."/>
            <person name="Stajich J.E."/>
            <person name="Cuomo C.A."/>
        </authorList>
    </citation>
    <scope>NUCLEOTIDE SEQUENCE [LARGE SCALE GENOMIC DNA]</scope>
    <source>
        <strain evidence="5">CBS 291.66</strain>
    </source>
</reference>
<comment type="caution">
    <text evidence="5">The sequence shown here is derived from an EMBL/GenBank/DDBJ whole genome shotgun (WGS) entry which is preliminary data.</text>
</comment>
<dbReference type="PANTHER" id="PTHR48027">
    <property type="entry name" value="HETEROGENEOUS NUCLEAR RIBONUCLEOPROTEIN 87F-RELATED"/>
    <property type="match status" value="1"/>
</dbReference>
<dbReference type="GeneID" id="83215058"/>
<feature type="region of interest" description="Disordered" evidence="3">
    <location>
        <begin position="1"/>
        <end position="36"/>
    </location>
</feature>
<proteinExistence type="predicted"/>
<evidence type="ECO:0000259" key="4">
    <source>
        <dbReference type="PROSITE" id="PS50102"/>
    </source>
</evidence>
<accession>A0AAD7XXH3</accession>
<evidence type="ECO:0000256" key="2">
    <source>
        <dbReference type="PROSITE-ProRule" id="PRU00176"/>
    </source>
</evidence>
<feature type="region of interest" description="Disordered" evidence="3">
    <location>
        <begin position="647"/>
        <end position="667"/>
    </location>
</feature>
<evidence type="ECO:0000313" key="6">
    <source>
        <dbReference type="Proteomes" id="UP001234581"/>
    </source>
</evidence>
<evidence type="ECO:0000256" key="1">
    <source>
        <dbReference type="ARBA" id="ARBA00022884"/>
    </source>
</evidence>
<dbReference type="EMBL" id="JARTCD010000038">
    <property type="protein sequence ID" value="KAJ8656573.1"/>
    <property type="molecule type" value="Genomic_DNA"/>
</dbReference>
<feature type="domain" description="RRM" evidence="4">
    <location>
        <begin position="320"/>
        <end position="403"/>
    </location>
</feature>
<evidence type="ECO:0000313" key="5">
    <source>
        <dbReference type="EMBL" id="KAJ8656573.1"/>
    </source>
</evidence>
<dbReference type="Gene3D" id="3.30.70.330">
    <property type="match status" value="3"/>
</dbReference>
<dbReference type="InterPro" id="IPR012677">
    <property type="entry name" value="Nucleotide-bd_a/b_plait_sf"/>
</dbReference>
<feature type="domain" description="RRM" evidence="4">
    <location>
        <begin position="120"/>
        <end position="199"/>
    </location>
</feature>
<dbReference type="InterPro" id="IPR000504">
    <property type="entry name" value="RRM_dom"/>
</dbReference>
<evidence type="ECO:0000256" key="3">
    <source>
        <dbReference type="SAM" id="MobiDB-lite"/>
    </source>
</evidence>
<dbReference type="Pfam" id="PF00076">
    <property type="entry name" value="RRM_1"/>
    <property type="match status" value="3"/>
</dbReference>
<feature type="compositionally biased region" description="Basic and acidic residues" evidence="3">
    <location>
        <begin position="656"/>
        <end position="667"/>
    </location>
</feature>
<organism evidence="5 6">
    <name type="scientific">Lichtheimia ornata</name>
    <dbReference type="NCBI Taxonomy" id="688661"/>
    <lineage>
        <taxon>Eukaryota</taxon>
        <taxon>Fungi</taxon>
        <taxon>Fungi incertae sedis</taxon>
        <taxon>Mucoromycota</taxon>
        <taxon>Mucoromycotina</taxon>
        <taxon>Mucoromycetes</taxon>
        <taxon>Mucorales</taxon>
        <taxon>Lichtheimiaceae</taxon>
        <taxon>Lichtheimia</taxon>
    </lineage>
</organism>
<dbReference type="CDD" id="cd00590">
    <property type="entry name" value="RRM_SF"/>
    <property type="match status" value="2"/>
</dbReference>
<keyword evidence="6" id="KW-1185">Reference proteome</keyword>
<keyword evidence="1 2" id="KW-0694">RNA-binding</keyword>
<feature type="compositionally biased region" description="Basic residues" evidence="3">
    <location>
        <begin position="19"/>
        <end position="36"/>
    </location>
</feature>
<name>A0AAD7XXH3_9FUNG</name>
<gene>
    <name evidence="5" type="ORF">O0I10_007650</name>
</gene>
<dbReference type="SMART" id="SM00360">
    <property type="entry name" value="RRM"/>
    <property type="match status" value="3"/>
</dbReference>